<dbReference type="InterPro" id="IPR036236">
    <property type="entry name" value="Znf_C2H2_sf"/>
</dbReference>
<evidence type="ECO:0000259" key="5">
    <source>
        <dbReference type="PROSITE" id="PS00028"/>
    </source>
</evidence>
<dbReference type="EMBL" id="KK100354">
    <property type="protein sequence ID" value="KIZ06580.1"/>
    <property type="molecule type" value="Genomic_DNA"/>
</dbReference>
<feature type="region of interest" description="Disordered" evidence="4">
    <location>
        <begin position="43"/>
        <end position="64"/>
    </location>
</feature>
<dbReference type="PROSITE" id="PS00028">
    <property type="entry name" value="ZINC_FINGER_C2H2_1"/>
    <property type="match status" value="1"/>
</dbReference>
<keyword evidence="3" id="KW-0862">Zinc</keyword>
<dbReference type="Proteomes" id="UP000054498">
    <property type="component" value="Unassembled WGS sequence"/>
</dbReference>
<dbReference type="RefSeq" id="XP_013905599.1">
    <property type="nucleotide sequence ID" value="XM_014050145.1"/>
</dbReference>
<dbReference type="Pfam" id="PF12171">
    <property type="entry name" value="zf-C2H2_jaz"/>
    <property type="match status" value="1"/>
</dbReference>
<reference evidence="6 7" key="1">
    <citation type="journal article" date="2013" name="BMC Genomics">
        <title>Reconstruction of the lipid metabolism for the microalga Monoraphidium neglectum from its genome sequence reveals characteristics suitable for biofuel production.</title>
        <authorList>
            <person name="Bogen C."/>
            <person name="Al-Dilaimi A."/>
            <person name="Albersmeier A."/>
            <person name="Wichmann J."/>
            <person name="Grundmann M."/>
            <person name="Rupp O."/>
            <person name="Lauersen K.J."/>
            <person name="Blifernez-Klassen O."/>
            <person name="Kalinowski J."/>
            <person name="Goesmann A."/>
            <person name="Mussgnug J.H."/>
            <person name="Kruse O."/>
        </authorList>
    </citation>
    <scope>NUCLEOTIDE SEQUENCE [LARGE SCALE GENOMIC DNA]</scope>
    <source>
        <strain evidence="6 7">SAG 48.87</strain>
    </source>
</reference>
<dbReference type="AlphaFoldDB" id="A0A0D2MVP2"/>
<dbReference type="STRING" id="145388.A0A0D2MVP2"/>
<sequence>MGNGPCKRKVNSGNCRKFTKTGVRKKFAERHIDQVWEDVRKPPTLVHSSKTGPQGTTSVAEHDEDVPGLGQHYCIPCSRYFANALALGTHEKTKPHRRRAKMLLAAPRPHNQLDAEVAAGMGKPDNGPKLRSGGGVADMAE</sequence>
<keyword evidence="2" id="KW-0863">Zinc-finger</keyword>
<evidence type="ECO:0000256" key="3">
    <source>
        <dbReference type="ARBA" id="ARBA00022833"/>
    </source>
</evidence>
<evidence type="ECO:0000256" key="4">
    <source>
        <dbReference type="SAM" id="MobiDB-lite"/>
    </source>
</evidence>
<evidence type="ECO:0000256" key="2">
    <source>
        <dbReference type="ARBA" id="ARBA00022771"/>
    </source>
</evidence>
<gene>
    <name evidence="6" type="ORF">MNEG_1366</name>
</gene>
<dbReference type="SUPFAM" id="SSF57667">
    <property type="entry name" value="beta-beta-alpha zinc fingers"/>
    <property type="match status" value="1"/>
</dbReference>
<feature type="region of interest" description="Disordered" evidence="4">
    <location>
        <begin position="117"/>
        <end position="141"/>
    </location>
</feature>
<dbReference type="InterPro" id="IPR013087">
    <property type="entry name" value="Znf_C2H2_type"/>
</dbReference>
<dbReference type="KEGG" id="mng:MNEG_1366"/>
<feature type="compositionally biased region" description="Gly residues" evidence="4">
    <location>
        <begin position="132"/>
        <end position="141"/>
    </location>
</feature>
<dbReference type="PANTHER" id="PTHR47444">
    <property type="entry name" value="EXPRESSED PROTEIN"/>
    <property type="match status" value="1"/>
</dbReference>
<keyword evidence="7" id="KW-1185">Reference proteome</keyword>
<dbReference type="PANTHER" id="PTHR47444:SF1">
    <property type="entry name" value="EXPRESSED PROTEIN"/>
    <property type="match status" value="1"/>
</dbReference>
<dbReference type="SMART" id="SM00451">
    <property type="entry name" value="ZnF_U1"/>
    <property type="match status" value="1"/>
</dbReference>
<feature type="domain" description="C2H2-type" evidence="5">
    <location>
        <begin position="74"/>
        <end position="96"/>
    </location>
</feature>
<dbReference type="OrthoDB" id="24683at2759"/>
<dbReference type="GO" id="GO:0003676">
    <property type="term" value="F:nucleic acid binding"/>
    <property type="evidence" value="ECO:0007669"/>
    <property type="project" value="InterPro"/>
</dbReference>
<dbReference type="GeneID" id="25731144"/>
<proteinExistence type="predicted"/>
<dbReference type="InterPro" id="IPR022755">
    <property type="entry name" value="Znf_C2H2_jaz"/>
</dbReference>
<name>A0A0D2MVP2_9CHLO</name>
<dbReference type="InterPro" id="IPR003604">
    <property type="entry name" value="Matrin/U1-like-C_Znf_C2H2"/>
</dbReference>
<dbReference type="Gene3D" id="3.30.160.60">
    <property type="entry name" value="Classic Zinc Finger"/>
    <property type="match status" value="1"/>
</dbReference>
<evidence type="ECO:0000256" key="1">
    <source>
        <dbReference type="ARBA" id="ARBA00022723"/>
    </source>
</evidence>
<evidence type="ECO:0000313" key="7">
    <source>
        <dbReference type="Proteomes" id="UP000054498"/>
    </source>
</evidence>
<accession>A0A0D2MVP2</accession>
<protein>
    <submittedName>
        <fullName evidence="6">Zinc finger protein bud20</fullName>
    </submittedName>
</protein>
<dbReference type="GO" id="GO:0008270">
    <property type="term" value="F:zinc ion binding"/>
    <property type="evidence" value="ECO:0007669"/>
    <property type="project" value="UniProtKB-KW"/>
</dbReference>
<feature type="compositionally biased region" description="Polar residues" evidence="4">
    <location>
        <begin position="46"/>
        <end position="59"/>
    </location>
</feature>
<evidence type="ECO:0000313" key="6">
    <source>
        <dbReference type="EMBL" id="KIZ06580.1"/>
    </source>
</evidence>
<organism evidence="6 7">
    <name type="scientific">Monoraphidium neglectum</name>
    <dbReference type="NCBI Taxonomy" id="145388"/>
    <lineage>
        <taxon>Eukaryota</taxon>
        <taxon>Viridiplantae</taxon>
        <taxon>Chlorophyta</taxon>
        <taxon>core chlorophytes</taxon>
        <taxon>Chlorophyceae</taxon>
        <taxon>CS clade</taxon>
        <taxon>Sphaeropleales</taxon>
        <taxon>Selenastraceae</taxon>
        <taxon>Monoraphidium</taxon>
    </lineage>
</organism>
<keyword evidence="1" id="KW-0479">Metal-binding</keyword>